<dbReference type="PANTHER" id="PTHR19836:SF19">
    <property type="entry name" value="SMALL RIBOSOMAL SUBUNIT PROTEIN US14M"/>
    <property type="match status" value="1"/>
</dbReference>
<keyword evidence="6" id="KW-1185">Reference proteome</keyword>
<dbReference type="GO" id="GO:0005763">
    <property type="term" value="C:mitochondrial small ribosomal subunit"/>
    <property type="evidence" value="ECO:0007669"/>
    <property type="project" value="TreeGrafter"/>
</dbReference>
<evidence type="ECO:0000313" key="6">
    <source>
        <dbReference type="Proteomes" id="UP001066276"/>
    </source>
</evidence>
<dbReference type="PANTHER" id="PTHR19836">
    <property type="entry name" value="30S RIBOSOMAL PROTEIN S14"/>
    <property type="match status" value="1"/>
</dbReference>
<proteinExistence type="inferred from homology"/>
<evidence type="ECO:0000256" key="2">
    <source>
        <dbReference type="ARBA" id="ARBA00022980"/>
    </source>
</evidence>
<accession>A0AAV7TAM3</accession>
<dbReference type="Gene3D" id="1.10.287.1480">
    <property type="match status" value="1"/>
</dbReference>
<reference evidence="5" key="1">
    <citation type="journal article" date="2022" name="bioRxiv">
        <title>Sequencing and chromosome-scale assembly of the giantPleurodeles waltlgenome.</title>
        <authorList>
            <person name="Brown T."/>
            <person name="Elewa A."/>
            <person name="Iarovenko S."/>
            <person name="Subramanian E."/>
            <person name="Araus A.J."/>
            <person name="Petzold A."/>
            <person name="Susuki M."/>
            <person name="Suzuki K.-i.T."/>
            <person name="Hayashi T."/>
            <person name="Toyoda A."/>
            <person name="Oliveira C."/>
            <person name="Osipova E."/>
            <person name="Leigh N.D."/>
            <person name="Simon A."/>
            <person name="Yun M.H."/>
        </authorList>
    </citation>
    <scope>NUCLEOTIDE SEQUENCE</scope>
    <source>
        <strain evidence="5">20211129_DDA</strain>
        <tissue evidence="5">Liver</tissue>
    </source>
</reference>
<keyword evidence="3" id="KW-0687">Ribonucleoprotein</keyword>
<evidence type="ECO:0000313" key="5">
    <source>
        <dbReference type="EMBL" id="KAJ1173126.1"/>
    </source>
</evidence>
<gene>
    <name evidence="5" type="ORF">NDU88_004967</name>
</gene>
<name>A0AAV7TAM3_PLEWA</name>
<dbReference type="EMBL" id="JANPWB010000007">
    <property type="protein sequence ID" value="KAJ1173126.1"/>
    <property type="molecule type" value="Genomic_DNA"/>
</dbReference>
<dbReference type="InterPro" id="IPR001209">
    <property type="entry name" value="Ribosomal_uS14"/>
</dbReference>
<dbReference type="Proteomes" id="UP001066276">
    <property type="component" value="Chromosome 4_1"/>
</dbReference>
<comment type="similarity">
    <text evidence="1">Belongs to the universal ribosomal protein uS14 family.</text>
</comment>
<dbReference type="Pfam" id="PF00253">
    <property type="entry name" value="Ribosomal_S14"/>
    <property type="match status" value="1"/>
</dbReference>
<dbReference type="SUPFAM" id="SSF57716">
    <property type="entry name" value="Glucocorticoid receptor-like (DNA-binding domain)"/>
    <property type="match status" value="1"/>
</dbReference>
<dbReference type="FunFam" id="1.10.287.1480:FF:000001">
    <property type="entry name" value="30S ribosomal protein S14"/>
    <property type="match status" value="1"/>
</dbReference>
<dbReference type="AlphaFoldDB" id="A0AAV7TAM3"/>
<keyword evidence="2" id="KW-0689">Ribosomal protein</keyword>
<dbReference type="GO" id="GO:0003735">
    <property type="term" value="F:structural constituent of ribosome"/>
    <property type="evidence" value="ECO:0007669"/>
    <property type="project" value="InterPro"/>
</dbReference>
<organism evidence="5 6">
    <name type="scientific">Pleurodeles waltl</name>
    <name type="common">Iberian ribbed newt</name>
    <dbReference type="NCBI Taxonomy" id="8319"/>
    <lineage>
        <taxon>Eukaryota</taxon>
        <taxon>Metazoa</taxon>
        <taxon>Chordata</taxon>
        <taxon>Craniata</taxon>
        <taxon>Vertebrata</taxon>
        <taxon>Euteleostomi</taxon>
        <taxon>Amphibia</taxon>
        <taxon>Batrachia</taxon>
        <taxon>Caudata</taxon>
        <taxon>Salamandroidea</taxon>
        <taxon>Salamandridae</taxon>
        <taxon>Pleurodelinae</taxon>
        <taxon>Pleurodeles</taxon>
    </lineage>
</organism>
<evidence type="ECO:0000256" key="1">
    <source>
        <dbReference type="ARBA" id="ARBA00009083"/>
    </source>
</evidence>
<comment type="caution">
    <text evidence="5">The sequence shown here is derived from an EMBL/GenBank/DDBJ whole genome shotgun (WGS) entry which is preliminary data.</text>
</comment>
<evidence type="ECO:0000256" key="4">
    <source>
        <dbReference type="ARBA" id="ARBA00083755"/>
    </source>
</evidence>
<protein>
    <recommendedName>
        <fullName evidence="4">28S ribosomal protein S14, mitochondrial</fullName>
    </recommendedName>
</protein>
<evidence type="ECO:0000256" key="3">
    <source>
        <dbReference type="ARBA" id="ARBA00023274"/>
    </source>
</evidence>
<sequence>MPICELNSDTIQAQRHHSKMAAAITFYQSPYCSRRPFFTSSVVTDQGFGGENMALAVVSHMLRGACQLFPWPKSSSLGPVRGYYVNWRMLRDVKRRKMAFEYADERLRINAIRKNNILPRELQEVADNEIAALPRDSCPVRIRNRCVLTSRPRGVKRRWRLSRIVFRHLADHSQMSGIQRAMW</sequence>
<dbReference type="GO" id="GO:0006412">
    <property type="term" value="P:translation"/>
    <property type="evidence" value="ECO:0007669"/>
    <property type="project" value="InterPro"/>
</dbReference>